<proteinExistence type="predicted"/>
<dbReference type="InterPro" id="IPR001841">
    <property type="entry name" value="Znf_RING"/>
</dbReference>
<reference evidence="6 7" key="1">
    <citation type="journal article" date="2024" name="BMC Genomics">
        <title>Genome assembly of redclaw crayfish (Cherax quadricarinatus) provides insights into its immune adaptation and hypoxia tolerance.</title>
        <authorList>
            <person name="Liu Z."/>
            <person name="Zheng J."/>
            <person name="Li H."/>
            <person name="Fang K."/>
            <person name="Wang S."/>
            <person name="He J."/>
            <person name="Zhou D."/>
            <person name="Weng S."/>
            <person name="Chi M."/>
            <person name="Gu Z."/>
            <person name="He J."/>
            <person name="Li F."/>
            <person name="Wang M."/>
        </authorList>
    </citation>
    <scope>NUCLEOTIDE SEQUENCE [LARGE SCALE GENOMIC DNA]</scope>
    <source>
        <strain evidence="6">ZL_2023a</strain>
    </source>
</reference>
<dbReference type="InterPro" id="IPR013083">
    <property type="entry name" value="Znf_RING/FYVE/PHD"/>
</dbReference>
<evidence type="ECO:0000256" key="3">
    <source>
        <dbReference type="ARBA" id="ARBA00022833"/>
    </source>
</evidence>
<dbReference type="PROSITE" id="PS00518">
    <property type="entry name" value="ZF_RING_1"/>
    <property type="match status" value="1"/>
</dbReference>
<organism evidence="6 7">
    <name type="scientific">Cherax quadricarinatus</name>
    <name type="common">Australian red claw crayfish</name>
    <dbReference type="NCBI Taxonomy" id="27406"/>
    <lineage>
        <taxon>Eukaryota</taxon>
        <taxon>Metazoa</taxon>
        <taxon>Ecdysozoa</taxon>
        <taxon>Arthropoda</taxon>
        <taxon>Crustacea</taxon>
        <taxon>Multicrustacea</taxon>
        <taxon>Malacostraca</taxon>
        <taxon>Eumalacostraca</taxon>
        <taxon>Eucarida</taxon>
        <taxon>Decapoda</taxon>
        <taxon>Pleocyemata</taxon>
        <taxon>Astacidea</taxon>
        <taxon>Parastacoidea</taxon>
        <taxon>Parastacidae</taxon>
        <taxon>Cherax</taxon>
    </lineage>
</organism>
<evidence type="ECO:0000256" key="1">
    <source>
        <dbReference type="ARBA" id="ARBA00022723"/>
    </source>
</evidence>
<dbReference type="PANTHER" id="PTHR47156">
    <property type="entry name" value="PROTEIN CBG20824"/>
    <property type="match status" value="1"/>
</dbReference>
<dbReference type="Pfam" id="PF00160">
    <property type="entry name" value="Pro_isomerase"/>
    <property type="match status" value="1"/>
</dbReference>
<keyword evidence="3" id="KW-0862">Zinc</keyword>
<evidence type="ECO:0000256" key="4">
    <source>
        <dbReference type="PROSITE-ProRule" id="PRU00175"/>
    </source>
</evidence>
<dbReference type="InterPro" id="IPR029000">
    <property type="entry name" value="Cyclophilin-like_dom_sf"/>
</dbReference>
<protein>
    <recommendedName>
        <fullName evidence="5">RING-type domain-containing protein</fullName>
    </recommendedName>
</protein>
<dbReference type="InterPro" id="IPR002130">
    <property type="entry name" value="Cyclophilin-type_PPIase_dom"/>
</dbReference>
<dbReference type="SUPFAM" id="SSF50891">
    <property type="entry name" value="Cyclophilin-like"/>
    <property type="match status" value="1"/>
</dbReference>
<name>A0AAW0XNQ8_CHEQU</name>
<sequence>MDDYKPEECHICNNNFDEGQRPRCLPCGHTICSQCIDNAIKKDKLTCPSCQANHKATNVTDFPINYGMEALINKQKSIEMSPAVSTKRRQDYPQSISKKVRCLLQEEKTSIGSLISGCEEVLTDLGDYRGQLSTWKTRHHQLNDKLAGLVAQNKAAIELLEKEDDSVVSMMTEGEKGKQQLQAKLESLDIADTAQEVIMSIDEADQCNVEVENWLQKCQEVFPDVTTVHTSVKVQETIKKALTMMTTEAGAPAAPIHLQDLDSKIMEKVDEITVNCAEELHVEHLRRMSEPIKRLVEAGRVFAVHQDKDDILSSKITLQDGQLCLHTLLRQPPPVHARTVQHGDIVGILDPSSTLAFLDLGWEKSTRGRVQIRLSPDTRLARQFVLLCTGQRGPTYHNTKLIHVGLRGQPGECVVGGDYERNDGSGGAPLLPDLRGEYRRSGSAGAVFFWYKPGSVRSAKFSIITRDCKEGATVPNVFGEVESGLDVARAAANHTDITEVAVVDCGIILPL</sequence>
<dbReference type="GO" id="GO:0008270">
    <property type="term" value="F:zinc ion binding"/>
    <property type="evidence" value="ECO:0007669"/>
    <property type="project" value="UniProtKB-KW"/>
</dbReference>
<dbReference type="Proteomes" id="UP001445076">
    <property type="component" value="Unassembled WGS sequence"/>
</dbReference>
<dbReference type="SUPFAM" id="SSF57850">
    <property type="entry name" value="RING/U-box"/>
    <property type="match status" value="1"/>
</dbReference>
<dbReference type="EMBL" id="JARKIK010000018">
    <property type="protein sequence ID" value="KAK8746216.1"/>
    <property type="molecule type" value="Genomic_DNA"/>
</dbReference>
<dbReference type="Gene3D" id="3.30.40.10">
    <property type="entry name" value="Zinc/RING finger domain, C3HC4 (zinc finger)"/>
    <property type="match status" value="1"/>
</dbReference>
<dbReference type="PROSITE" id="PS50089">
    <property type="entry name" value="ZF_RING_2"/>
    <property type="match status" value="1"/>
</dbReference>
<feature type="domain" description="RING-type" evidence="5">
    <location>
        <begin position="9"/>
        <end position="51"/>
    </location>
</feature>
<evidence type="ECO:0000256" key="2">
    <source>
        <dbReference type="ARBA" id="ARBA00022771"/>
    </source>
</evidence>
<dbReference type="GO" id="GO:0003755">
    <property type="term" value="F:peptidyl-prolyl cis-trans isomerase activity"/>
    <property type="evidence" value="ECO:0007669"/>
    <property type="project" value="InterPro"/>
</dbReference>
<dbReference type="Gene3D" id="2.40.100.10">
    <property type="entry name" value="Cyclophilin-like"/>
    <property type="match status" value="1"/>
</dbReference>
<evidence type="ECO:0000313" key="7">
    <source>
        <dbReference type="Proteomes" id="UP001445076"/>
    </source>
</evidence>
<dbReference type="Pfam" id="PF13639">
    <property type="entry name" value="zf-RING_2"/>
    <property type="match status" value="1"/>
</dbReference>
<evidence type="ECO:0000259" key="5">
    <source>
        <dbReference type="PROSITE" id="PS50089"/>
    </source>
</evidence>
<dbReference type="EMBL" id="JARKIK010000018">
    <property type="protein sequence ID" value="KAK8746217.1"/>
    <property type="molecule type" value="Genomic_DNA"/>
</dbReference>
<dbReference type="InterPro" id="IPR052667">
    <property type="entry name" value="E3_ubiquitin-ligase_RING"/>
</dbReference>
<dbReference type="InterPro" id="IPR017907">
    <property type="entry name" value="Znf_RING_CS"/>
</dbReference>
<dbReference type="PANTHER" id="PTHR47156:SF10">
    <property type="entry name" value="E3 UBIQUITIN-PROTEIN LIGASE TRIM-21-RELATED"/>
    <property type="match status" value="1"/>
</dbReference>
<dbReference type="EMBL" id="JARKIK010000018">
    <property type="protein sequence ID" value="KAK8746218.1"/>
    <property type="molecule type" value="Genomic_DNA"/>
</dbReference>
<keyword evidence="2 4" id="KW-0863">Zinc-finger</keyword>
<accession>A0AAW0XNQ8</accession>
<dbReference type="EMBL" id="JARKIK010000018">
    <property type="protein sequence ID" value="KAK8746215.1"/>
    <property type="molecule type" value="Genomic_DNA"/>
</dbReference>
<gene>
    <name evidence="6" type="ORF">OTU49_017305</name>
</gene>
<reference evidence="6" key="2">
    <citation type="submission" date="2024-01" db="EMBL/GenBank/DDBJ databases">
        <authorList>
            <person name="He J."/>
            <person name="Wang M."/>
            <person name="Zheng J."/>
            <person name="Liu Z."/>
        </authorList>
    </citation>
    <scope>NUCLEOTIDE SEQUENCE</scope>
    <source>
        <strain evidence="6">ZL_2023a</strain>
        <tissue evidence="6">Muscle</tissue>
    </source>
</reference>
<keyword evidence="1" id="KW-0479">Metal-binding</keyword>
<comment type="caution">
    <text evidence="6">The sequence shown here is derived from an EMBL/GenBank/DDBJ whole genome shotgun (WGS) entry which is preliminary data.</text>
</comment>
<evidence type="ECO:0000313" key="6">
    <source>
        <dbReference type="EMBL" id="KAK8746218.1"/>
    </source>
</evidence>
<keyword evidence="7" id="KW-1185">Reference proteome</keyword>
<dbReference type="SMART" id="SM00184">
    <property type="entry name" value="RING"/>
    <property type="match status" value="1"/>
</dbReference>
<dbReference type="AlphaFoldDB" id="A0AAW0XNQ8"/>